<feature type="transmembrane region" description="Helical" evidence="5">
    <location>
        <begin position="7"/>
        <end position="30"/>
    </location>
</feature>
<proteinExistence type="inferred from homology"/>
<evidence type="ECO:0000256" key="2">
    <source>
        <dbReference type="ARBA" id="ARBA00022801"/>
    </source>
</evidence>
<keyword evidence="5" id="KW-1133">Transmembrane helix</keyword>
<dbReference type="EC" id="3.1.1.-" evidence="3"/>
<comment type="similarity">
    <text evidence="1 3">Belongs to the type-B carboxylesterase/lipase family.</text>
</comment>
<evidence type="ECO:0000313" key="8">
    <source>
        <dbReference type="Proteomes" id="UP001158576"/>
    </source>
</evidence>
<dbReference type="PANTHER" id="PTHR11559">
    <property type="entry name" value="CARBOXYLESTERASE"/>
    <property type="match status" value="1"/>
</dbReference>
<dbReference type="EMBL" id="OU015568">
    <property type="protein sequence ID" value="CAG5090531.1"/>
    <property type="molecule type" value="Genomic_DNA"/>
</dbReference>
<keyword evidence="2 3" id="KW-0378">Hydrolase</keyword>
<evidence type="ECO:0000256" key="3">
    <source>
        <dbReference type="RuleBase" id="RU361235"/>
    </source>
</evidence>
<dbReference type="InterPro" id="IPR002018">
    <property type="entry name" value="CarbesteraseB"/>
</dbReference>
<feature type="region of interest" description="Disordered" evidence="4">
    <location>
        <begin position="55"/>
        <end position="100"/>
    </location>
</feature>
<organism evidence="7 8">
    <name type="scientific">Oikopleura dioica</name>
    <name type="common">Tunicate</name>
    <dbReference type="NCBI Taxonomy" id="34765"/>
    <lineage>
        <taxon>Eukaryota</taxon>
        <taxon>Metazoa</taxon>
        <taxon>Chordata</taxon>
        <taxon>Tunicata</taxon>
        <taxon>Appendicularia</taxon>
        <taxon>Copelata</taxon>
        <taxon>Oikopleuridae</taxon>
        <taxon>Oikopleura</taxon>
    </lineage>
</organism>
<evidence type="ECO:0000256" key="1">
    <source>
        <dbReference type="ARBA" id="ARBA00005964"/>
    </source>
</evidence>
<dbReference type="InterPro" id="IPR019826">
    <property type="entry name" value="Carboxylesterase_B_AS"/>
</dbReference>
<dbReference type="Pfam" id="PF00135">
    <property type="entry name" value="COesterase"/>
    <property type="match status" value="1"/>
</dbReference>
<dbReference type="PROSITE" id="PS00122">
    <property type="entry name" value="CARBOXYLESTERASE_B_1"/>
    <property type="match status" value="1"/>
</dbReference>
<feature type="compositionally biased region" description="Low complexity" evidence="4">
    <location>
        <begin position="55"/>
        <end position="99"/>
    </location>
</feature>
<reference evidence="7 8" key="1">
    <citation type="submission" date="2021-04" db="EMBL/GenBank/DDBJ databases">
        <authorList>
            <person name="Bliznina A."/>
        </authorList>
    </citation>
    <scope>NUCLEOTIDE SEQUENCE [LARGE SCALE GENOMIC DNA]</scope>
</reference>
<keyword evidence="8" id="KW-1185">Reference proteome</keyword>
<evidence type="ECO:0000313" key="7">
    <source>
        <dbReference type="EMBL" id="CAG5090531.1"/>
    </source>
</evidence>
<gene>
    <name evidence="7" type="ORF">OKIOD_LOCUS4196</name>
</gene>
<dbReference type="SUPFAM" id="SSF53474">
    <property type="entry name" value="alpha/beta-Hydrolases"/>
    <property type="match status" value="1"/>
</dbReference>
<dbReference type="InterPro" id="IPR029058">
    <property type="entry name" value="AB_hydrolase_fold"/>
</dbReference>
<protein>
    <recommendedName>
        <fullName evidence="3">Carboxylic ester hydrolase</fullName>
        <ecNumber evidence="3">3.1.1.-</ecNumber>
    </recommendedName>
</protein>
<sequence>MKKWLEYLLIIFFSCLISVGIITGVLYGAYDKDVEEKIYSIVSDSFDKTTTTEHSSVTATTQSSTSSTQRPTTSTISSTTTTKTTQATQTSSSQTTLSTEAPDETNWYTVDFGPLGKIQGYRHEINEEVVVLRGVPYAKPPVGERRWMAPEIERDLKNYERFDSVEGVYKAKEASQRCIQGFTSGERLTEDCLYLDIHAPIEAIESGRKLSVLIYFHGGAFFFGSNTIAVTPEKGAFIAATQDVIVISVNYRLGAFGFMFSEALQKKLADEHGVQYSDKPVSGNQGLMDQQMAMIWVAENAKYFGGNENDITIGGMSAGGQSVHAHMVMESSKNFFHKAIAFSGPQGLPYYNADEGELITEGIANLVECCDDPLAPSISPRCRNKIDEDTVACMKNKTAEEINKAAWTLQQFLPIGNFDRLTMIAEPYSPIINTGMLEEMPFYSFSKGEIHDKPLIIDVSNNEGAFFINLMMWGVQCEEPGITVCETNWNWLLDHLLEEDDLKKVKDAGFYNCPDDPKEECLPQADKFLTDFTWYCNMNRCMTDGFPASERKFKRRNSEIFLSLTTQVLPWQQVVHHGSAEYWFFSRITETDDSDEDDQDFQKAYQNYIGNFIRTGSPNDGTEAVQWESWLKNNEWFDSGDKNSYKFAMQENDPRDPRCDLLDELNLYMTI</sequence>
<evidence type="ECO:0000256" key="5">
    <source>
        <dbReference type="SAM" id="Phobius"/>
    </source>
</evidence>
<feature type="domain" description="Carboxylesterase type B" evidence="6">
    <location>
        <begin position="115"/>
        <end position="643"/>
    </location>
</feature>
<name>A0ABN7S1F6_OIKDI</name>
<keyword evidence="5" id="KW-0812">Transmembrane</keyword>
<dbReference type="Gene3D" id="3.40.50.1820">
    <property type="entry name" value="alpha/beta hydrolase"/>
    <property type="match status" value="1"/>
</dbReference>
<dbReference type="InterPro" id="IPR050309">
    <property type="entry name" value="Type-B_Carboxylest/Lipase"/>
</dbReference>
<keyword evidence="5" id="KW-0472">Membrane</keyword>
<accession>A0ABN7S1F6</accession>
<evidence type="ECO:0000259" key="6">
    <source>
        <dbReference type="Pfam" id="PF00135"/>
    </source>
</evidence>
<evidence type="ECO:0000256" key="4">
    <source>
        <dbReference type="SAM" id="MobiDB-lite"/>
    </source>
</evidence>
<dbReference type="Proteomes" id="UP001158576">
    <property type="component" value="Chromosome PAR"/>
</dbReference>